<feature type="region of interest" description="Disordered" evidence="1">
    <location>
        <begin position="75"/>
        <end position="109"/>
    </location>
</feature>
<evidence type="ECO:0000313" key="2">
    <source>
        <dbReference type="EMBL" id="GAG21659.1"/>
    </source>
</evidence>
<proteinExistence type="predicted"/>
<gene>
    <name evidence="2" type="ORF">S01H1_60569</name>
</gene>
<dbReference type="AlphaFoldDB" id="X0VTA8"/>
<reference evidence="2" key="1">
    <citation type="journal article" date="2014" name="Front. Microbiol.">
        <title>High frequency of phylogenetically diverse reductive dehalogenase-homologous genes in deep subseafloor sedimentary metagenomes.</title>
        <authorList>
            <person name="Kawai M."/>
            <person name="Futagami T."/>
            <person name="Toyoda A."/>
            <person name="Takaki Y."/>
            <person name="Nishi S."/>
            <person name="Hori S."/>
            <person name="Arai W."/>
            <person name="Tsubouchi T."/>
            <person name="Morono Y."/>
            <person name="Uchiyama I."/>
            <person name="Ito T."/>
            <person name="Fujiyama A."/>
            <person name="Inagaki F."/>
            <person name="Takami H."/>
        </authorList>
    </citation>
    <scope>NUCLEOTIDE SEQUENCE</scope>
    <source>
        <strain evidence="2">Expedition CK06-06</strain>
    </source>
</reference>
<name>X0VTA8_9ZZZZ</name>
<accession>X0VTA8</accession>
<evidence type="ECO:0000256" key="1">
    <source>
        <dbReference type="SAM" id="MobiDB-lite"/>
    </source>
</evidence>
<sequence length="109" mass="11648">MAKAAGHILKRNNVKLGDRFQLDTGEVVPGSAKGKNVASATPQVSIVENQPEFAVIEITCSCGTKTYVRCEYTAAKSPAEDPQTQNGAPENLNQESDQTKIIGENENAN</sequence>
<dbReference type="EMBL" id="BARS01039677">
    <property type="protein sequence ID" value="GAG21659.1"/>
    <property type="molecule type" value="Genomic_DNA"/>
</dbReference>
<feature type="compositionally biased region" description="Polar residues" evidence="1">
    <location>
        <begin position="82"/>
        <end position="96"/>
    </location>
</feature>
<protein>
    <submittedName>
        <fullName evidence="2">Uncharacterized protein</fullName>
    </submittedName>
</protein>
<comment type="caution">
    <text evidence="2">The sequence shown here is derived from an EMBL/GenBank/DDBJ whole genome shotgun (WGS) entry which is preliminary data.</text>
</comment>
<organism evidence="2">
    <name type="scientific">marine sediment metagenome</name>
    <dbReference type="NCBI Taxonomy" id="412755"/>
    <lineage>
        <taxon>unclassified sequences</taxon>
        <taxon>metagenomes</taxon>
        <taxon>ecological metagenomes</taxon>
    </lineage>
</organism>